<dbReference type="OMA" id="CDEMHEG"/>
<protein>
    <submittedName>
        <fullName evidence="1">Uncharacterized protein</fullName>
    </submittedName>
</protein>
<sequence>MVLEAPANLLQLLADYTSQALDAIQGVSDEFEEDVDELRQRTRRISGILKLIRECEHERTFSRQTRTAAAPLVTPCPARIALQGLAQMVLELTGVQPERSFYGAQNEEETTRHGFKYGLLRIGKPVSLAEASLEVLGLNTRVSLRRTAKHSRDTGSCDQSACHSTIFSSIAATQRKRRFALYTARTALLPKAFLPPKPTEKVGEMQQIPFISPAILDFAALNVEAECAMLASFCMVDTKAQLMREWPSLKATVVQLQESLLAEGVTYNVVGRAAAEGQTGSTPWFEFPFVERGVIRVIVRRSLALDLTWDSLHGGRWRVLAFHWLMRAQPAPSLLQPESPGHSQEDARSRPLRVQPAYDGATMRYLTRCFEAGLESGCMGALRVVNAVAMEVIEAQCKTLREAFFVGPLETSFSMDVRPGTHVSITLSLPQSSLFTGAHSSCSGSRAGGASGSPIYLKYKLCMGTVVVERRCGTDTQSTVQSDFYVDALQDGRGEETTVVNVEHQLWNVVST</sequence>
<proteinExistence type="predicted"/>
<evidence type="ECO:0000313" key="1">
    <source>
        <dbReference type="EMBL" id="CCC54171.1"/>
    </source>
</evidence>
<dbReference type="VEuPathDB" id="TriTrypDB:TvY486_1116550"/>
<accession>G0U986</accession>
<dbReference type="EMBL" id="HE573027">
    <property type="protein sequence ID" value="CCC54171.1"/>
    <property type="molecule type" value="Genomic_DNA"/>
</dbReference>
<organism evidence="1">
    <name type="scientific">Trypanosoma vivax (strain Y486)</name>
    <dbReference type="NCBI Taxonomy" id="1055687"/>
    <lineage>
        <taxon>Eukaryota</taxon>
        <taxon>Discoba</taxon>
        <taxon>Euglenozoa</taxon>
        <taxon>Kinetoplastea</taxon>
        <taxon>Metakinetoplastina</taxon>
        <taxon>Trypanosomatida</taxon>
        <taxon>Trypanosomatidae</taxon>
        <taxon>Trypanosoma</taxon>
        <taxon>Duttonella</taxon>
    </lineage>
</organism>
<name>G0U986_TRYVY</name>
<dbReference type="AlphaFoldDB" id="G0U986"/>
<gene>
    <name evidence="1" type="ORF">TVY486_1116550</name>
</gene>
<reference evidence="1" key="1">
    <citation type="journal article" date="2012" name="Proc. Natl. Acad. Sci. U.S.A.">
        <title>Antigenic diversity is generated by distinct evolutionary mechanisms in African trypanosome species.</title>
        <authorList>
            <person name="Jackson A.P."/>
            <person name="Berry A."/>
            <person name="Aslett M."/>
            <person name="Allison H.C."/>
            <person name="Burton P."/>
            <person name="Vavrova-Anderson J."/>
            <person name="Brown R."/>
            <person name="Browne H."/>
            <person name="Corton N."/>
            <person name="Hauser H."/>
            <person name="Gamble J."/>
            <person name="Gilderthorp R."/>
            <person name="Marcello L."/>
            <person name="McQuillan J."/>
            <person name="Otto T.D."/>
            <person name="Quail M.A."/>
            <person name="Sanders M.J."/>
            <person name="van Tonder A."/>
            <person name="Ginger M.L."/>
            <person name="Field M.C."/>
            <person name="Barry J.D."/>
            <person name="Hertz-Fowler C."/>
            <person name="Berriman M."/>
        </authorList>
    </citation>
    <scope>NUCLEOTIDE SEQUENCE</scope>
    <source>
        <strain evidence="1">Y486</strain>
    </source>
</reference>